<dbReference type="Pfam" id="PF22570">
    <property type="entry name" value="LiaF-TM"/>
    <property type="match status" value="1"/>
</dbReference>
<keyword evidence="1" id="KW-0812">Transmembrane</keyword>
<feature type="transmembrane region" description="Helical" evidence="1">
    <location>
        <begin position="55"/>
        <end position="87"/>
    </location>
</feature>
<evidence type="ECO:0000259" key="2">
    <source>
        <dbReference type="Pfam" id="PF22570"/>
    </source>
</evidence>
<name>A0A6G4A610_9BACL</name>
<protein>
    <recommendedName>
        <fullName evidence="2">LiaF transmembrane domain-containing protein</fullName>
    </recommendedName>
</protein>
<keyword evidence="1" id="KW-1133">Transmembrane helix</keyword>
<dbReference type="AlphaFoldDB" id="A0A6G4A610"/>
<reference evidence="3" key="1">
    <citation type="submission" date="2020-02" db="EMBL/GenBank/DDBJ databases">
        <authorList>
            <person name="Shen X.-R."/>
            <person name="Zhang Y.-X."/>
        </authorList>
    </citation>
    <scope>NUCLEOTIDE SEQUENCE</scope>
    <source>
        <strain evidence="3">SYP-B3998</strain>
    </source>
</reference>
<sequence>MKMNGKKGLALLLIALGFIICVNKIGFHMHLMGVLFPLAMVGLGYVGIKNGKKIGWLIAGVGALILLGNLSGLFAVAFAGALIAYGVHLLRQRTDSPSSEF</sequence>
<evidence type="ECO:0000313" key="3">
    <source>
        <dbReference type="EMBL" id="NEW09835.1"/>
    </source>
</evidence>
<gene>
    <name evidence="3" type="ORF">GK047_28350</name>
</gene>
<dbReference type="EMBL" id="JAAIKC010000025">
    <property type="protein sequence ID" value="NEW09835.1"/>
    <property type="molecule type" value="Genomic_DNA"/>
</dbReference>
<organism evidence="3">
    <name type="scientific">Paenibacillus sp. SYP-B3998</name>
    <dbReference type="NCBI Taxonomy" id="2678564"/>
    <lineage>
        <taxon>Bacteria</taxon>
        <taxon>Bacillati</taxon>
        <taxon>Bacillota</taxon>
        <taxon>Bacilli</taxon>
        <taxon>Bacillales</taxon>
        <taxon>Paenibacillaceae</taxon>
        <taxon>Paenibacillus</taxon>
    </lineage>
</organism>
<proteinExistence type="predicted"/>
<feature type="transmembrane region" description="Helical" evidence="1">
    <location>
        <begin position="31"/>
        <end position="48"/>
    </location>
</feature>
<evidence type="ECO:0000256" key="1">
    <source>
        <dbReference type="SAM" id="Phobius"/>
    </source>
</evidence>
<feature type="domain" description="LiaF transmembrane" evidence="2">
    <location>
        <begin position="10"/>
        <end position="94"/>
    </location>
</feature>
<dbReference type="InterPro" id="IPR054331">
    <property type="entry name" value="LiaF_TM"/>
</dbReference>
<comment type="caution">
    <text evidence="3">The sequence shown here is derived from an EMBL/GenBank/DDBJ whole genome shotgun (WGS) entry which is preliminary data.</text>
</comment>
<accession>A0A6G4A610</accession>
<keyword evidence="1" id="KW-0472">Membrane</keyword>